<dbReference type="InterPro" id="IPR036388">
    <property type="entry name" value="WH-like_DNA-bd_sf"/>
</dbReference>
<organism evidence="2 3">
    <name type="scientific">Henriciella barbarensis</name>
    <dbReference type="NCBI Taxonomy" id="86342"/>
    <lineage>
        <taxon>Bacteria</taxon>
        <taxon>Pseudomonadati</taxon>
        <taxon>Pseudomonadota</taxon>
        <taxon>Alphaproteobacteria</taxon>
        <taxon>Hyphomonadales</taxon>
        <taxon>Hyphomonadaceae</taxon>
        <taxon>Henriciella</taxon>
    </lineage>
</organism>
<keyword evidence="2" id="KW-0489">Methyltransferase</keyword>
<keyword evidence="3" id="KW-1185">Reference proteome</keyword>
<keyword evidence="2" id="KW-0808">Transferase</keyword>
<dbReference type="InterPro" id="IPR013216">
    <property type="entry name" value="Methyltransf_11"/>
</dbReference>
<dbReference type="Gene3D" id="3.40.50.150">
    <property type="entry name" value="Vaccinia Virus protein VP39"/>
    <property type="match status" value="1"/>
</dbReference>
<dbReference type="Pfam" id="PF08241">
    <property type="entry name" value="Methyltransf_11"/>
    <property type="match status" value="1"/>
</dbReference>
<dbReference type="PANTHER" id="PTHR42912">
    <property type="entry name" value="METHYLTRANSFERASE"/>
    <property type="match status" value="1"/>
</dbReference>
<proteinExistence type="predicted"/>
<sequence length="325" mass="36039">MKQAAPSIVDALRAAGEPTRLRILALLQHGELSVGELVTVLGQSQPRLSHHLKALTSAGLTERLPEGAWVFYRLPGTDWARALLDRLFELIDEASGDFPNDRARLDAVRRTRQASADTYFSSIATDWDRIRAMHYPEELIEAAILKTVGPGPFQRIIDLGTGTGRMLALLSGRAREAEGLDLSHQMLTLARSQLSEAGITQARVRQGDVTATPFDTASADIVIVHQVLHYLEEPEKVVREAGRILKPGGKLIIVDFASHNHEFMREAFGHRRLGIREDAMSFWTSQSGLKLDDVTRFEPPKDLDQGIAVLIWSARKTEEKKDVAA</sequence>
<dbReference type="Pfam" id="PF01022">
    <property type="entry name" value="HTH_5"/>
    <property type="match status" value="1"/>
</dbReference>
<dbReference type="InterPro" id="IPR050508">
    <property type="entry name" value="Methyltransf_Superfamily"/>
</dbReference>
<dbReference type="SMART" id="SM00418">
    <property type="entry name" value="HTH_ARSR"/>
    <property type="match status" value="1"/>
</dbReference>
<dbReference type="GO" id="GO:0032259">
    <property type="term" value="P:methylation"/>
    <property type="evidence" value="ECO:0007669"/>
    <property type="project" value="UniProtKB-KW"/>
</dbReference>
<dbReference type="GO" id="GO:0008757">
    <property type="term" value="F:S-adenosylmethionine-dependent methyltransferase activity"/>
    <property type="evidence" value="ECO:0007669"/>
    <property type="project" value="InterPro"/>
</dbReference>
<accession>A0A399R3W3</accession>
<dbReference type="PRINTS" id="PR00778">
    <property type="entry name" value="HTHARSR"/>
</dbReference>
<dbReference type="InterPro" id="IPR001845">
    <property type="entry name" value="HTH_ArsR_DNA-bd_dom"/>
</dbReference>
<dbReference type="InterPro" id="IPR011991">
    <property type="entry name" value="ArsR-like_HTH"/>
</dbReference>
<dbReference type="NCBIfam" id="NF033788">
    <property type="entry name" value="HTH_metalloreg"/>
    <property type="match status" value="1"/>
</dbReference>
<feature type="domain" description="HTH arsR-type" evidence="1">
    <location>
        <begin position="1"/>
        <end position="95"/>
    </location>
</feature>
<dbReference type="CDD" id="cd00090">
    <property type="entry name" value="HTH_ARSR"/>
    <property type="match status" value="1"/>
</dbReference>
<dbReference type="InterPro" id="IPR029063">
    <property type="entry name" value="SAM-dependent_MTases_sf"/>
</dbReference>
<gene>
    <name evidence="2" type="ORF">D1224_10040</name>
</gene>
<reference evidence="2 3" key="1">
    <citation type="submission" date="2018-08" db="EMBL/GenBank/DDBJ databases">
        <title>Henriciella mobilis sp. nov., isolated from seawater.</title>
        <authorList>
            <person name="Cheng H."/>
            <person name="Wu Y.-H."/>
            <person name="Xu X.-W."/>
            <person name="Guo L.-L."/>
        </authorList>
    </citation>
    <scope>NUCLEOTIDE SEQUENCE [LARGE SCALE GENOMIC DNA]</scope>
    <source>
        <strain evidence="2 3">CCUG66934</strain>
    </source>
</reference>
<dbReference type="CDD" id="cd02440">
    <property type="entry name" value="AdoMet_MTases"/>
    <property type="match status" value="1"/>
</dbReference>
<evidence type="ECO:0000259" key="1">
    <source>
        <dbReference type="PROSITE" id="PS50987"/>
    </source>
</evidence>
<dbReference type="AlphaFoldDB" id="A0A399R3W3"/>
<evidence type="ECO:0000313" key="3">
    <source>
        <dbReference type="Proteomes" id="UP000265431"/>
    </source>
</evidence>
<dbReference type="InterPro" id="IPR036390">
    <property type="entry name" value="WH_DNA-bd_sf"/>
</dbReference>
<dbReference type="Proteomes" id="UP000265431">
    <property type="component" value="Unassembled WGS sequence"/>
</dbReference>
<protein>
    <submittedName>
        <fullName evidence="2">Methyltransferase domain-containing protein</fullName>
    </submittedName>
</protein>
<dbReference type="OrthoDB" id="9789575at2"/>
<dbReference type="Gene3D" id="1.10.10.10">
    <property type="entry name" value="Winged helix-like DNA-binding domain superfamily/Winged helix DNA-binding domain"/>
    <property type="match status" value="1"/>
</dbReference>
<comment type="caution">
    <text evidence="2">The sequence shown here is derived from an EMBL/GenBank/DDBJ whole genome shotgun (WGS) entry which is preliminary data.</text>
</comment>
<dbReference type="EMBL" id="QWGB01000005">
    <property type="protein sequence ID" value="RIJ24547.1"/>
    <property type="molecule type" value="Genomic_DNA"/>
</dbReference>
<dbReference type="GO" id="GO:0003700">
    <property type="term" value="F:DNA-binding transcription factor activity"/>
    <property type="evidence" value="ECO:0007669"/>
    <property type="project" value="InterPro"/>
</dbReference>
<dbReference type="RefSeq" id="WP_119379736.1">
    <property type="nucleotide sequence ID" value="NZ_QWGB01000005.1"/>
</dbReference>
<dbReference type="PANTHER" id="PTHR42912:SF93">
    <property type="entry name" value="N6-ADENOSINE-METHYLTRANSFERASE TMT1A"/>
    <property type="match status" value="1"/>
</dbReference>
<name>A0A399R3W3_9PROT</name>
<dbReference type="PROSITE" id="PS50987">
    <property type="entry name" value="HTH_ARSR_2"/>
    <property type="match status" value="1"/>
</dbReference>
<dbReference type="SUPFAM" id="SSF53335">
    <property type="entry name" value="S-adenosyl-L-methionine-dependent methyltransferases"/>
    <property type="match status" value="1"/>
</dbReference>
<dbReference type="SUPFAM" id="SSF46785">
    <property type="entry name" value="Winged helix' DNA-binding domain"/>
    <property type="match status" value="1"/>
</dbReference>
<evidence type="ECO:0000313" key="2">
    <source>
        <dbReference type="EMBL" id="RIJ24547.1"/>
    </source>
</evidence>